<accession>A0ABQ4YUW0</accession>
<feature type="transmembrane region" description="Helical" evidence="2">
    <location>
        <begin position="24"/>
        <end position="47"/>
    </location>
</feature>
<evidence type="ECO:0000256" key="1">
    <source>
        <dbReference type="SAM" id="MobiDB-lite"/>
    </source>
</evidence>
<feature type="compositionally biased region" description="Low complexity" evidence="1">
    <location>
        <begin position="256"/>
        <end position="274"/>
    </location>
</feature>
<keyword evidence="2" id="KW-1133">Transmembrane helix</keyword>
<feature type="compositionally biased region" description="Polar residues" evidence="1">
    <location>
        <begin position="234"/>
        <end position="245"/>
    </location>
</feature>
<sequence>MVTLVIPISSDSSNESMGSAPTRIILFGDILAVIPVIPILLADLIIVPEVEAILIALPIRVLDQTAHVSVDSSSLEDPFPALPEIPSVATLLILDGTESDHDLESSKQLSERYASMAVYDASVSRWKDRVMSRPSRSSSPDAATLLADVPTVAPPGVRRRAAILVLPGQEIPFGRLYRTHPNGPRQALTARKRVGSLPARRLAWRRISPHVSDSSSSSSSDSSSGHRSSAGSPFYSSSNTLSDHTSGYDASDHSSSESSPGDSSSESYAGLMCT</sequence>
<dbReference type="EMBL" id="BQNB010010696">
    <property type="protein sequence ID" value="GJS80770.1"/>
    <property type="molecule type" value="Genomic_DNA"/>
</dbReference>
<evidence type="ECO:0000256" key="2">
    <source>
        <dbReference type="SAM" id="Phobius"/>
    </source>
</evidence>
<keyword evidence="2" id="KW-0472">Membrane</keyword>
<feature type="region of interest" description="Disordered" evidence="1">
    <location>
        <begin position="208"/>
        <end position="274"/>
    </location>
</feature>
<keyword evidence="2" id="KW-0812">Transmembrane</keyword>
<keyword evidence="4" id="KW-1185">Reference proteome</keyword>
<comment type="caution">
    <text evidence="3">The sequence shown here is derived from an EMBL/GenBank/DDBJ whole genome shotgun (WGS) entry which is preliminary data.</text>
</comment>
<name>A0ABQ4YUW0_9ASTR</name>
<reference evidence="3" key="2">
    <citation type="submission" date="2022-01" db="EMBL/GenBank/DDBJ databases">
        <authorList>
            <person name="Yamashiro T."/>
            <person name="Shiraishi A."/>
            <person name="Satake H."/>
            <person name="Nakayama K."/>
        </authorList>
    </citation>
    <scope>NUCLEOTIDE SEQUENCE</scope>
</reference>
<organism evidence="3 4">
    <name type="scientific">Tanacetum coccineum</name>
    <dbReference type="NCBI Taxonomy" id="301880"/>
    <lineage>
        <taxon>Eukaryota</taxon>
        <taxon>Viridiplantae</taxon>
        <taxon>Streptophyta</taxon>
        <taxon>Embryophyta</taxon>
        <taxon>Tracheophyta</taxon>
        <taxon>Spermatophyta</taxon>
        <taxon>Magnoliopsida</taxon>
        <taxon>eudicotyledons</taxon>
        <taxon>Gunneridae</taxon>
        <taxon>Pentapetalae</taxon>
        <taxon>asterids</taxon>
        <taxon>campanulids</taxon>
        <taxon>Asterales</taxon>
        <taxon>Asteraceae</taxon>
        <taxon>Asteroideae</taxon>
        <taxon>Anthemideae</taxon>
        <taxon>Anthemidinae</taxon>
        <taxon>Tanacetum</taxon>
    </lineage>
</organism>
<gene>
    <name evidence="3" type="ORF">Tco_0730651</name>
</gene>
<proteinExistence type="predicted"/>
<evidence type="ECO:0000313" key="3">
    <source>
        <dbReference type="EMBL" id="GJS80770.1"/>
    </source>
</evidence>
<dbReference type="Proteomes" id="UP001151760">
    <property type="component" value="Unassembled WGS sequence"/>
</dbReference>
<protein>
    <submittedName>
        <fullName evidence="3">Uncharacterized protein</fullName>
    </submittedName>
</protein>
<evidence type="ECO:0000313" key="4">
    <source>
        <dbReference type="Proteomes" id="UP001151760"/>
    </source>
</evidence>
<reference evidence="3" key="1">
    <citation type="journal article" date="2022" name="Int. J. Mol. Sci.">
        <title>Draft Genome of Tanacetum Coccineum: Genomic Comparison of Closely Related Tanacetum-Family Plants.</title>
        <authorList>
            <person name="Yamashiro T."/>
            <person name="Shiraishi A."/>
            <person name="Nakayama K."/>
            <person name="Satake H."/>
        </authorList>
    </citation>
    <scope>NUCLEOTIDE SEQUENCE</scope>
</reference>
<feature type="compositionally biased region" description="Low complexity" evidence="1">
    <location>
        <begin position="209"/>
        <end position="233"/>
    </location>
</feature>